<dbReference type="InterPro" id="IPR019831">
    <property type="entry name" value="Mn/Fe_SOD_N"/>
</dbReference>
<comment type="function">
    <text evidence="1">Destroys superoxide anion radicals which are normally produced within the cells and which are toxic to biological systems.</text>
</comment>
<gene>
    <name evidence="12" type="primary">LOC108671879</name>
</gene>
<dbReference type="EC" id="1.15.1.1" evidence="3"/>
<keyword evidence="11" id="KW-1185">Reference proteome</keyword>
<dbReference type="KEGG" id="hazt:108671879"/>
<dbReference type="Gene3D" id="1.10.287.990">
    <property type="entry name" value="Fe,Mn superoxide dismutase (SOD) domain"/>
    <property type="match status" value="1"/>
</dbReference>
<evidence type="ECO:0000259" key="10">
    <source>
        <dbReference type="Pfam" id="PF02777"/>
    </source>
</evidence>
<dbReference type="GeneID" id="108671879"/>
<evidence type="ECO:0000313" key="12">
    <source>
        <dbReference type="RefSeq" id="XP_018014962.1"/>
    </source>
</evidence>
<dbReference type="RefSeq" id="XP_018014962.1">
    <property type="nucleotide sequence ID" value="XM_018159473.2"/>
</dbReference>
<feature type="coiled-coil region" evidence="8">
    <location>
        <begin position="116"/>
        <end position="143"/>
    </location>
</feature>
<keyword evidence="4" id="KW-0479">Metal-binding</keyword>
<dbReference type="FunFam" id="3.55.40.20:FF:000004">
    <property type="entry name" value="Superoxide dismutase [Fe]"/>
    <property type="match status" value="1"/>
</dbReference>
<dbReference type="PANTHER" id="PTHR11404">
    <property type="entry name" value="SUPEROXIDE DISMUTASE 2"/>
    <property type="match status" value="1"/>
</dbReference>
<dbReference type="AlphaFoldDB" id="A0A8B7NMR7"/>
<evidence type="ECO:0000256" key="6">
    <source>
        <dbReference type="ARBA" id="ARBA00023211"/>
    </source>
</evidence>
<dbReference type="Gene3D" id="3.55.40.20">
    <property type="entry name" value="Iron/manganese superoxide dismutase, C-terminal domain"/>
    <property type="match status" value="1"/>
</dbReference>
<feature type="domain" description="Manganese/iron superoxide dismutase C-terminal" evidence="10">
    <location>
        <begin position="177"/>
        <end position="280"/>
    </location>
</feature>
<dbReference type="InterPro" id="IPR019832">
    <property type="entry name" value="Mn/Fe_SOD_C"/>
</dbReference>
<name>A0A8B7NMR7_HYAAZ</name>
<dbReference type="Pfam" id="PF02777">
    <property type="entry name" value="Sod_Fe_C"/>
    <property type="match status" value="1"/>
</dbReference>
<sequence>MANQDAYIAALESKLAELSGIEVDQIRKNQLANAADEARSIQQMAEYVAGITVQQVAVAAQPSVLHPQIDLIFDHIKAELGENKGEHALPPLQYDYKGLEPHISGLIMEIHHTKHHQGYINNLKAAAAKLDEARAKNDIAACNALFPALKFNGGGHLNHTIFWTNMAPNPTGTPTQPTGDLLAAIDAKFGSFQNFQSEFSTASVGVKGSGWGWLGYCPVKDEVAVATCQNQDPLQLTTGLVPLLGLDVWEHAFYLQYKNLRPDYVKAFFNVINWDNVAARYAKARTDAGH</sequence>
<protein>
    <recommendedName>
        <fullName evidence="3">superoxide dismutase</fullName>
        <ecNumber evidence="3">1.15.1.1</ecNumber>
    </recommendedName>
</protein>
<dbReference type="PROSITE" id="PS00088">
    <property type="entry name" value="SOD_MN"/>
    <property type="match status" value="1"/>
</dbReference>
<keyword evidence="5" id="KW-0560">Oxidoreductase</keyword>
<dbReference type="PRINTS" id="PR01703">
    <property type="entry name" value="MNSODISMTASE"/>
</dbReference>
<proteinExistence type="inferred from homology"/>
<evidence type="ECO:0000256" key="3">
    <source>
        <dbReference type="ARBA" id="ARBA00012682"/>
    </source>
</evidence>
<evidence type="ECO:0000256" key="4">
    <source>
        <dbReference type="ARBA" id="ARBA00022723"/>
    </source>
</evidence>
<dbReference type="SUPFAM" id="SSF54719">
    <property type="entry name" value="Fe,Mn superoxide dismutase (SOD), C-terminal domain"/>
    <property type="match status" value="1"/>
</dbReference>
<feature type="domain" description="Manganese/iron superoxide dismutase N-terminal" evidence="9">
    <location>
        <begin position="86"/>
        <end position="167"/>
    </location>
</feature>
<dbReference type="SUPFAM" id="SSF46609">
    <property type="entry name" value="Fe,Mn superoxide dismutase (SOD), N-terminal domain"/>
    <property type="match status" value="1"/>
</dbReference>
<evidence type="ECO:0000256" key="7">
    <source>
        <dbReference type="ARBA" id="ARBA00049204"/>
    </source>
</evidence>
<reference evidence="12" key="1">
    <citation type="submission" date="2025-08" db="UniProtKB">
        <authorList>
            <consortium name="RefSeq"/>
        </authorList>
    </citation>
    <scope>IDENTIFICATION</scope>
    <source>
        <tissue evidence="12">Whole organism</tissue>
    </source>
</reference>
<evidence type="ECO:0000256" key="2">
    <source>
        <dbReference type="ARBA" id="ARBA00008714"/>
    </source>
</evidence>
<dbReference type="GO" id="GO:0004784">
    <property type="term" value="F:superoxide dismutase activity"/>
    <property type="evidence" value="ECO:0007669"/>
    <property type="project" value="UniProtKB-EC"/>
</dbReference>
<dbReference type="OrthoDB" id="239262at2759"/>
<dbReference type="InterPro" id="IPR050265">
    <property type="entry name" value="Fe/Mn_Superoxide_Dismutase"/>
</dbReference>
<dbReference type="InterPro" id="IPR036324">
    <property type="entry name" value="Mn/Fe_SOD_N_sf"/>
</dbReference>
<keyword evidence="8" id="KW-0175">Coiled coil</keyword>
<evidence type="ECO:0000256" key="1">
    <source>
        <dbReference type="ARBA" id="ARBA00002170"/>
    </source>
</evidence>
<evidence type="ECO:0000313" key="11">
    <source>
        <dbReference type="Proteomes" id="UP000694843"/>
    </source>
</evidence>
<dbReference type="InterPro" id="IPR036314">
    <property type="entry name" value="SOD_C_sf"/>
</dbReference>
<comment type="catalytic activity">
    <reaction evidence="7">
        <text>2 superoxide + 2 H(+) = H2O2 + O2</text>
        <dbReference type="Rhea" id="RHEA:20696"/>
        <dbReference type="ChEBI" id="CHEBI:15378"/>
        <dbReference type="ChEBI" id="CHEBI:15379"/>
        <dbReference type="ChEBI" id="CHEBI:16240"/>
        <dbReference type="ChEBI" id="CHEBI:18421"/>
        <dbReference type="EC" id="1.15.1.1"/>
    </reaction>
</comment>
<dbReference type="Proteomes" id="UP000694843">
    <property type="component" value="Unplaced"/>
</dbReference>
<dbReference type="PANTHER" id="PTHR11404:SF6">
    <property type="entry name" value="SUPEROXIDE DISMUTASE [MN], MITOCHONDRIAL"/>
    <property type="match status" value="1"/>
</dbReference>
<evidence type="ECO:0000259" key="9">
    <source>
        <dbReference type="Pfam" id="PF00081"/>
    </source>
</evidence>
<dbReference type="Pfam" id="PF00081">
    <property type="entry name" value="Sod_Fe_N"/>
    <property type="match status" value="1"/>
</dbReference>
<dbReference type="GO" id="GO:0030145">
    <property type="term" value="F:manganese ion binding"/>
    <property type="evidence" value="ECO:0007669"/>
    <property type="project" value="TreeGrafter"/>
</dbReference>
<evidence type="ECO:0000256" key="8">
    <source>
        <dbReference type="SAM" id="Coils"/>
    </source>
</evidence>
<dbReference type="InterPro" id="IPR019833">
    <property type="entry name" value="Mn/Fe_SOD_BS"/>
</dbReference>
<accession>A0A8B7NMR7</accession>
<organism evidence="11 12">
    <name type="scientific">Hyalella azteca</name>
    <name type="common">Amphipod</name>
    <dbReference type="NCBI Taxonomy" id="294128"/>
    <lineage>
        <taxon>Eukaryota</taxon>
        <taxon>Metazoa</taxon>
        <taxon>Ecdysozoa</taxon>
        <taxon>Arthropoda</taxon>
        <taxon>Crustacea</taxon>
        <taxon>Multicrustacea</taxon>
        <taxon>Malacostraca</taxon>
        <taxon>Eumalacostraca</taxon>
        <taxon>Peracarida</taxon>
        <taxon>Amphipoda</taxon>
        <taxon>Senticaudata</taxon>
        <taxon>Talitrida</taxon>
        <taxon>Talitroidea</taxon>
        <taxon>Hyalellidae</taxon>
        <taxon>Hyalella</taxon>
    </lineage>
</organism>
<dbReference type="FunFam" id="1.10.287.990:FF:000001">
    <property type="entry name" value="Superoxide dismutase"/>
    <property type="match status" value="1"/>
</dbReference>
<dbReference type="InterPro" id="IPR001189">
    <property type="entry name" value="Mn/Fe_SOD"/>
</dbReference>
<evidence type="ECO:0000256" key="5">
    <source>
        <dbReference type="ARBA" id="ARBA00023002"/>
    </source>
</evidence>
<keyword evidence="6" id="KW-0464">Manganese</keyword>
<comment type="similarity">
    <text evidence="2">Belongs to the iron/manganese superoxide dismutase family.</text>
</comment>